<proteinExistence type="predicted"/>
<sequence>MDRERDRDTAEELIDEVKKEQTGARETTRRPEQGTDKPGGDEGTEPRQG</sequence>
<reference evidence="2" key="1">
    <citation type="journal article" date="2021" name="Front. Microbiol.">
        <title>Comprehensive Comparative Genomics and Phenotyping of Methylobacterium Species.</title>
        <authorList>
            <person name="Alessa O."/>
            <person name="Ogura Y."/>
            <person name="Fujitani Y."/>
            <person name="Takami H."/>
            <person name="Hayashi T."/>
            <person name="Sahin N."/>
            <person name="Tani A."/>
        </authorList>
    </citation>
    <scope>NUCLEOTIDE SEQUENCE</scope>
    <source>
        <strain evidence="2">LMG 23639</strain>
    </source>
</reference>
<comment type="caution">
    <text evidence="2">The sequence shown here is derived from an EMBL/GenBank/DDBJ whole genome shotgun (WGS) entry which is preliminary data.</text>
</comment>
<evidence type="ECO:0000256" key="1">
    <source>
        <dbReference type="SAM" id="MobiDB-lite"/>
    </source>
</evidence>
<dbReference type="Proteomes" id="UP001055102">
    <property type="component" value="Unassembled WGS sequence"/>
</dbReference>
<name>A0ABQ4SWL5_9HYPH</name>
<reference evidence="2" key="2">
    <citation type="submission" date="2021-08" db="EMBL/GenBank/DDBJ databases">
        <authorList>
            <person name="Tani A."/>
            <person name="Ola A."/>
            <person name="Ogura Y."/>
            <person name="Katsura K."/>
            <person name="Hayashi T."/>
        </authorList>
    </citation>
    <scope>NUCLEOTIDE SEQUENCE</scope>
    <source>
        <strain evidence="2">LMG 23639</strain>
    </source>
</reference>
<gene>
    <name evidence="2" type="ORF">AOPFMNJM_2930</name>
</gene>
<protein>
    <submittedName>
        <fullName evidence="2">Uncharacterized protein</fullName>
    </submittedName>
</protein>
<keyword evidence="3" id="KW-1185">Reference proteome</keyword>
<organism evidence="2 3">
    <name type="scientific">Methylobacterium jeotgali</name>
    <dbReference type="NCBI Taxonomy" id="381630"/>
    <lineage>
        <taxon>Bacteria</taxon>
        <taxon>Pseudomonadati</taxon>
        <taxon>Pseudomonadota</taxon>
        <taxon>Alphaproteobacteria</taxon>
        <taxon>Hyphomicrobiales</taxon>
        <taxon>Methylobacteriaceae</taxon>
        <taxon>Methylobacterium</taxon>
    </lineage>
</organism>
<dbReference type="EMBL" id="BPQR01000049">
    <property type="protein sequence ID" value="GJE07601.1"/>
    <property type="molecule type" value="Genomic_DNA"/>
</dbReference>
<dbReference type="RefSeq" id="WP_238276867.1">
    <property type="nucleotide sequence ID" value="NZ_BPQR01000049.1"/>
</dbReference>
<accession>A0ABQ4SWL5</accession>
<evidence type="ECO:0000313" key="2">
    <source>
        <dbReference type="EMBL" id="GJE07601.1"/>
    </source>
</evidence>
<feature type="region of interest" description="Disordered" evidence="1">
    <location>
        <begin position="1"/>
        <end position="49"/>
    </location>
</feature>
<evidence type="ECO:0000313" key="3">
    <source>
        <dbReference type="Proteomes" id="UP001055102"/>
    </source>
</evidence>